<evidence type="ECO:0000256" key="3">
    <source>
        <dbReference type="ARBA" id="ARBA00022475"/>
    </source>
</evidence>
<feature type="transmembrane region" description="Helical" evidence="7">
    <location>
        <begin position="74"/>
        <end position="95"/>
    </location>
</feature>
<dbReference type="STRING" id="1715691.TA5113_00207"/>
<evidence type="ECO:0000313" key="10">
    <source>
        <dbReference type="Proteomes" id="UP000051184"/>
    </source>
</evidence>
<dbReference type="Gene3D" id="1.10.3720.10">
    <property type="entry name" value="MetI-like"/>
    <property type="match status" value="1"/>
</dbReference>
<dbReference type="PANTHER" id="PTHR43744">
    <property type="entry name" value="ABC TRANSPORTER PERMEASE PROTEIN MG189-RELATED-RELATED"/>
    <property type="match status" value="1"/>
</dbReference>
<feature type="transmembrane region" description="Helical" evidence="7">
    <location>
        <begin position="182"/>
        <end position="204"/>
    </location>
</feature>
<evidence type="ECO:0000256" key="6">
    <source>
        <dbReference type="ARBA" id="ARBA00023136"/>
    </source>
</evidence>
<keyword evidence="5 7" id="KW-1133">Transmembrane helix</keyword>
<dbReference type="Proteomes" id="UP000051184">
    <property type="component" value="Unassembled WGS sequence"/>
</dbReference>
<keyword evidence="6 7" id="KW-0472">Membrane</keyword>
<dbReference type="PROSITE" id="PS50928">
    <property type="entry name" value="ABC_TM1"/>
    <property type="match status" value="1"/>
</dbReference>
<dbReference type="CDD" id="cd06261">
    <property type="entry name" value="TM_PBP2"/>
    <property type="match status" value="1"/>
</dbReference>
<evidence type="ECO:0000256" key="5">
    <source>
        <dbReference type="ARBA" id="ARBA00022989"/>
    </source>
</evidence>
<proteinExistence type="inferred from homology"/>
<evidence type="ECO:0000256" key="7">
    <source>
        <dbReference type="RuleBase" id="RU363032"/>
    </source>
</evidence>
<evidence type="ECO:0000256" key="4">
    <source>
        <dbReference type="ARBA" id="ARBA00022692"/>
    </source>
</evidence>
<evidence type="ECO:0000313" key="9">
    <source>
        <dbReference type="EMBL" id="CUK24798.1"/>
    </source>
</evidence>
<feature type="domain" description="ABC transmembrane type-1" evidence="8">
    <location>
        <begin position="70"/>
        <end position="261"/>
    </location>
</feature>
<protein>
    <submittedName>
        <fullName evidence="9">Trehalose transport system permease protein SugB</fullName>
    </submittedName>
</protein>
<reference evidence="10" key="1">
    <citation type="submission" date="2015-09" db="EMBL/GenBank/DDBJ databases">
        <authorList>
            <person name="Rodrigo-Torres Lidia"/>
            <person name="Arahal R.David."/>
        </authorList>
    </citation>
    <scope>NUCLEOTIDE SEQUENCE [LARGE SCALE GENOMIC DNA]</scope>
    <source>
        <strain evidence="10">CECT 5114</strain>
    </source>
</reference>
<dbReference type="SUPFAM" id="SSF161098">
    <property type="entry name" value="MetI-like"/>
    <property type="match status" value="1"/>
</dbReference>
<dbReference type="InterPro" id="IPR000515">
    <property type="entry name" value="MetI-like"/>
</dbReference>
<keyword evidence="10" id="KW-1185">Reference proteome</keyword>
<keyword evidence="4 7" id="KW-0812">Transmembrane</keyword>
<gene>
    <name evidence="9" type="primary">sugB_2</name>
    <name evidence="9" type="ORF">TA5114_00584</name>
</gene>
<feature type="transmembrane region" description="Helical" evidence="7">
    <location>
        <begin position="243"/>
        <end position="261"/>
    </location>
</feature>
<dbReference type="GO" id="GO:0005886">
    <property type="term" value="C:plasma membrane"/>
    <property type="evidence" value="ECO:0007669"/>
    <property type="project" value="UniProtKB-SubCell"/>
</dbReference>
<organism evidence="9 10">
    <name type="scientific">Cognatishimia activa</name>
    <dbReference type="NCBI Taxonomy" id="1715691"/>
    <lineage>
        <taxon>Bacteria</taxon>
        <taxon>Pseudomonadati</taxon>
        <taxon>Pseudomonadota</taxon>
        <taxon>Alphaproteobacteria</taxon>
        <taxon>Rhodobacterales</taxon>
        <taxon>Paracoccaceae</taxon>
        <taxon>Cognatishimia</taxon>
    </lineage>
</organism>
<dbReference type="RefSeq" id="WP_058313819.1">
    <property type="nucleotide sequence ID" value="NZ_CYTO01000003.1"/>
</dbReference>
<dbReference type="Pfam" id="PF00528">
    <property type="entry name" value="BPD_transp_1"/>
    <property type="match status" value="1"/>
</dbReference>
<name>A0A0P1ISF3_9RHOB</name>
<dbReference type="AlphaFoldDB" id="A0A0P1ISF3"/>
<keyword evidence="2 7" id="KW-0813">Transport</keyword>
<comment type="similarity">
    <text evidence="7">Belongs to the binding-protein-dependent transport system permease family.</text>
</comment>
<evidence type="ECO:0000259" key="8">
    <source>
        <dbReference type="PROSITE" id="PS50928"/>
    </source>
</evidence>
<feature type="transmembrane region" description="Helical" evidence="7">
    <location>
        <begin position="139"/>
        <end position="161"/>
    </location>
</feature>
<dbReference type="InterPro" id="IPR035906">
    <property type="entry name" value="MetI-like_sf"/>
</dbReference>
<comment type="subcellular location">
    <subcellularLocation>
        <location evidence="1 7">Cell membrane</location>
        <topology evidence="1 7">Multi-pass membrane protein</topology>
    </subcellularLocation>
</comment>
<accession>A0A0P1ISF3</accession>
<dbReference type="OrthoDB" id="9815445at2"/>
<keyword evidence="3" id="KW-1003">Cell membrane</keyword>
<dbReference type="GO" id="GO:0055085">
    <property type="term" value="P:transmembrane transport"/>
    <property type="evidence" value="ECO:0007669"/>
    <property type="project" value="InterPro"/>
</dbReference>
<feature type="transmembrane region" description="Helical" evidence="7">
    <location>
        <begin position="107"/>
        <end position="127"/>
    </location>
</feature>
<sequence length="276" mass="30906">MNRMFTWAEALRIIVLLTVCFLIVMPIAAAVLGGFKTNGELRVSPFGIPEVWRFEFYGEILASRQFWVYLGNSFFISLMTVVLTLLLGSMCAFAFAQTQFFGSRFLFGYLLLGLMFPVAAAIMPLFLTVRDLGLLDTSWGVILPQVAFGLAFSIMFFRTFFKEMPAELFDAARVDGCSYTRFFFTFTLPLSTPILATIAVFVFVQSWNNYLLPLIMLNDREGYTWTLGAMDFRGEYAAEWNRTLAFVSATLAPAVVFFLAAQKYIVAGLTGGAVKG</sequence>
<evidence type="ECO:0000256" key="2">
    <source>
        <dbReference type="ARBA" id="ARBA00022448"/>
    </source>
</evidence>
<dbReference type="EMBL" id="CYUE01000003">
    <property type="protein sequence ID" value="CUK24798.1"/>
    <property type="molecule type" value="Genomic_DNA"/>
</dbReference>
<dbReference type="PANTHER" id="PTHR43744:SF12">
    <property type="entry name" value="ABC TRANSPORTER PERMEASE PROTEIN MG189-RELATED"/>
    <property type="match status" value="1"/>
</dbReference>
<evidence type="ECO:0000256" key="1">
    <source>
        <dbReference type="ARBA" id="ARBA00004651"/>
    </source>
</evidence>